<feature type="transmembrane region" description="Helical" evidence="7">
    <location>
        <begin position="99"/>
        <end position="117"/>
    </location>
</feature>
<evidence type="ECO:0000256" key="1">
    <source>
        <dbReference type="ARBA" id="ARBA00004651"/>
    </source>
</evidence>
<evidence type="ECO:0000313" key="8">
    <source>
        <dbReference type="EMBL" id="PRZ36631.1"/>
    </source>
</evidence>
<dbReference type="InterPro" id="IPR043428">
    <property type="entry name" value="LivM-like"/>
</dbReference>
<dbReference type="GO" id="GO:0015658">
    <property type="term" value="F:branched-chain amino acid transmembrane transporter activity"/>
    <property type="evidence" value="ECO:0007669"/>
    <property type="project" value="InterPro"/>
</dbReference>
<dbReference type="EMBL" id="PVUE01000021">
    <property type="protein sequence ID" value="PRZ36631.1"/>
    <property type="molecule type" value="Genomic_DNA"/>
</dbReference>
<dbReference type="AlphaFoldDB" id="A0A2T0ZJW8"/>
<feature type="transmembrane region" description="Helical" evidence="7">
    <location>
        <begin position="273"/>
        <end position="292"/>
    </location>
</feature>
<evidence type="ECO:0000256" key="6">
    <source>
        <dbReference type="SAM" id="MobiDB-lite"/>
    </source>
</evidence>
<accession>A0A2T0ZJW8</accession>
<feature type="transmembrane region" description="Helical" evidence="7">
    <location>
        <begin position="71"/>
        <end position="92"/>
    </location>
</feature>
<dbReference type="PANTHER" id="PTHR30482:SF5">
    <property type="entry name" value="ABC TRANSPORTER PERMEASE PROTEIN"/>
    <property type="match status" value="1"/>
</dbReference>
<dbReference type="Pfam" id="PF02653">
    <property type="entry name" value="BPD_transp_2"/>
    <property type="match status" value="1"/>
</dbReference>
<dbReference type="InterPro" id="IPR001851">
    <property type="entry name" value="ABC_transp_permease"/>
</dbReference>
<organism evidence="8 9">
    <name type="scientific">Antricoccus suffuscus</name>
    <dbReference type="NCBI Taxonomy" id="1629062"/>
    <lineage>
        <taxon>Bacteria</taxon>
        <taxon>Bacillati</taxon>
        <taxon>Actinomycetota</taxon>
        <taxon>Actinomycetes</taxon>
        <taxon>Geodermatophilales</taxon>
        <taxon>Antricoccaceae</taxon>
        <taxon>Antricoccus</taxon>
    </lineage>
</organism>
<reference evidence="8 9" key="1">
    <citation type="submission" date="2018-03" db="EMBL/GenBank/DDBJ databases">
        <title>Genomic Encyclopedia of Archaeal and Bacterial Type Strains, Phase II (KMG-II): from individual species to whole genera.</title>
        <authorList>
            <person name="Goeker M."/>
        </authorList>
    </citation>
    <scope>NUCLEOTIDE SEQUENCE [LARGE SCALE GENOMIC DNA]</scope>
    <source>
        <strain evidence="8 9">DSM 100065</strain>
    </source>
</reference>
<keyword evidence="4 7" id="KW-1133">Transmembrane helix</keyword>
<feature type="transmembrane region" description="Helical" evidence="7">
    <location>
        <begin position="156"/>
        <end position="175"/>
    </location>
</feature>
<evidence type="ECO:0000256" key="5">
    <source>
        <dbReference type="ARBA" id="ARBA00023136"/>
    </source>
</evidence>
<feature type="compositionally biased region" description="Polar residues" evidence="6">
    <location>
        <begin position="1"/>
        <end position="11"/>
    </location>
</feature>
<evidence type="ECO:0000256" key="4">
    <source>
        <dbReference type="ARBA" id="ARBA00022989"/>
    </source>
</evidence>
<sequence>MSDPTTTSTVVDETPPTDHTDATTTAEGPENASYSIRPSRTPLGRILKIVGTIVLLLVLCLIPLYMQAQWLSVGTWIMTGAVGGMGLTMLLGQAGQLSLANTFFLLVGGVSYAVFAGPTDDPTYVGFGLPPLLALILAVAVAGLAGALFSPISGRLSGIYLGVASLALVFLGFWLGRVLPALAGSTSSGRSPVQFGIGGLKVDPPEPIIVLLGTPLGKDERKWYLFLILTIIAYLLARGALKGRTGRAWRAVRDNEAAATVLGVSVVWSKASAFTISSMYCGLAGVMTIWWYSLMKPDESEFGTFGVTQAIAFLAMIVIGGLGSLVGSIAGSFVVFGMPLILSLLTQGGSGGVQSGTAFSPIVITNLVYGALVVLIMMFEPRGLAGIGNRILGIFKK</sequence>
<keyword evidence="3 7" id="KW-0812">Transmembrane</keyword>
<evidence type="ECO:0000313" key="9">
    <source>
        <dbReference type="Proteomes" id="UP000237752"/>
    </source>
</evidence>
<feature type="transmembrane region" description="Helical" evidence="7">
    <location>
        <begin position="312"/>
        <end position="345"/>
    </location>
</feature>
<feature type="region of interest" description="Disordered" evidence="6">
    <location>
        <begin position="1"/>
        <end position="34"/>
    </location>
</feature>
<dbReference type="PANTHER" id="PTHR30482">
    <property type="entry name" value="HIGH-AFFINITY BRANCHED-CHAIN AMINO ACID TRANSPORT SYSTEM PERMEASE"/>
    <property type="match status" value="1"/>
</dbReference>
<evidence type="ECO:0000256" key="7">
    <source>
        <dbReference type="SAM" id="Phobius"/>
    </source>
</evidence>
<evidence type="ECO:0000256" key="3">
    <source>
        <dbReference type="ARBA" id="ARBA00022692"/>
    </source>
</evidence>
<comment type="caution">
    <text evidence="8">The sequence shown here is derived from an EMBL/GenBank/DDBJ whole genome shotgun (WGS) entry which is preliminary data.</text>
</comment>
<dbReference type="GO" id="GO:0005886">
    <property type="term" value="C:plasma membrane"/>
    <property type="evidence" value="ECO:0007669"/>
    <property type="project" value="UniProtKB-SubCell"/>
</dbReference>
<protein>
    <submittedName>
        <fullName evidence="8">Amino acid/amide ABC transporter membrane protein 2 (HAAT family)</fullName>
    </submittedName>
</protein>
<keyword evidence="5 7" id="KW-0472">Membrane</keyword>
<dbReference type="Proteomes" id="UP000237752">
    <property type="component" value="Unassembled WGS sequence"/>
</dbReference>
<feature type="transmembrane region" description="Helical" evidence="7">
    <location>
        <begin position="129"/>
        <end position="149"/>
    </location>
</feature>
<proteinExistence type="predicted"/>
<name>A0A2T0ZJW8_9ACTN</name>
<feature type="transmembrane region" description="Helical" evidence="7">
    <location>
        <begin position="223"/>
        <end position="241"/>
    </location>
</feature>
<evidence type="ECO:0000256" key="2">
    <source>
        <dbReference type="ARBA" id="ARBA00022475"/>
    </source>
</evidence>
<feature type="transmembrane region" description="Helical" evidence="7">
    <location>
        <begin position="357"/>
        <end position="379"/>
    </location>
</feature>
<dbReference type="CDD" id="cd06581">
    <property type="entry name" value="TM_PBP1_LivM_like"/>
    <property type="match status" value="1"/>
</dbReference>
<feature type="transmembrane region" description="Helical" evidence="7">
    <location>
        <begin position="46"/>
        <end position="65"/>
    </location>
</feature>
<gene>
    <name evidence="8" type="ORF">CLV47_12168</name>
</gene>
<comment type="subcellular location">
    <subcellularLocation>
        <location evidence="1">Cell membrane</location>
        <topology evidence="1">Multi-pass membrane protein</topology>
    </subcellularLocation>
</comment>
<dbReference type="RefSeq" id="WP_202862698.1">
    <property type="nucleotide sequence ID" value="NZ_PVUE01000021.1"/>
</dbReference>
<keyword evidence="9" id="KW-1185">Reference proteome</keyword>
<keyword evidence="2" id="KW-1003">Cell membrane</keyword>